<dbReference type="Proteomes" id="UP000077852">
    <property type="component" value="Unassembled WGS sequence"/>
</dbReference>
<evidence type="ECO:0000256" key="1">
    <source>
        <dbReference type="ARBA" id="ARBA00010062"/>
    </source>
</evidence>
<dbReference type="PROSITE" id="PS51318">
    <property type="entry name" value="TAT"/>
    <property type="match status" value="1"/>
</dbReference>
<dbReference type="InterPro" id="IPR028082">
    <property type="entry name" value="Peripla_BP_I"/>
</dbReference>
<dbReference type="InterPro" id="IPR006311">
    <property type="entry name" value="TAT_signal"/>
</dbReference>
<evidence type="ECO:0000259" key="3">
    <source>
        <dbReference type="Pfam" id="PF13458"/>
    </source>
</evidence>
<organism evidence="4 5">
    <name type="scientific">Variovorax paradoxus</name>
    <dbReference type="NCBI Taxonomy" id="34073"/>
    <lineage>
        <taxon>Bacteria</taxon>
        <taxon>Pseudomonadati</taxon>
        <taxon>Pseudomonadota</taxon>
        <taxon>Betaproteobacteria</taxon>
        <taxon>Burkholderiales</taxon>
        <taxon>Comamonadaceae</taxon>
        <taxon>Variovorax</taxon>
    </lineage>
</organism>
<dbReference type="SUPFAM" id="SSF53822">
    <property type="entry name" value="Periplasmic binding protein-like I"/>
    <property type="match status" value="1"/>
</dbReference>
<comment type="caution">
    <text evidence="4">The sequence shown here is derived from an EMBL/GenBank/DDBJ whole genome shotgun (WGS) entry which is preliminary data.</text>
</comment>
<dbReference type="Pfam" id="PF13458">
    <property type="entry name" value="Peripla_BP_6"/>
    <property type="match status" value="1"/>
</dbReference>
<gene>
    <name evidence="4" type="ORF">A3K87_25425</name>
</gene>
<name>A0AA91I945_VARPD</name>
<accession>A0AA91I945</accession>
<feature type="domain" description="Leucine-binding protein" evidence="3">
    <location>
        <begin position="51"/>
        <end position="381"/>
    </location>
</feature>
<keyword evidence="2" id="KW-0732">Signal</keyword>
<dbReference type="CDD" id="cd06326">
    <property type="entry name" value="PBP1_ABC_ligand_binding-like"/>
    <property type="match status" value="1"/>
</dbReference>
<dbReference type="PANTHER" id="PTHR47235:SF1">
    <property type="entry name" value="BLR6548 PROTEIN"/>
    <property type="match status" value="1"/>
</dbReference>
<dbReference type="PANTHER" id="PTHR47235">
    <property type="entry name" value="BLR6548 PROTEIN"/>
    <property type="match status" value="1"/>
</dbReference>
<reference evidence="4 5" key="1">
    <citation type="submission" date="2016-03" db="EMBL/GenBank/DDBJ databases">
        <title>Genome sequence of Variovorax paradoxus KB5.</title>
        <authorList>
            <person name="Jeong H."/>
            <person name="Hong C.E."/>
            <person name="Jo S.H."/>
            <person name="Park J.M."/>
        </authorList>
    </citation>
    <scope>NUCLEOTIDE SEQUENCE [LARGE SCALE GENOMIC DNA]</scope>
    <source>
        <strain evidence="4 5">KB5</strain>
    </source>
</reference>
<evidence type="ECO:0000313" key="4">
    <source>
        <dbReference type="EMBL" id="OAK59842.1"/>
    </source>
</evidence>
<evidence type="ECO:0000313" key="5">
    <source>
        <dbReference type="Proteomes" id="UP000077852"/>
    </source>
</evidence>
<dbReference type="InterPro" id="IPR028081">
    <property type="entry name" value="Leu-bd"/>
</dbReference>
<dbReference type="AlphaFoldDB" id="A0AA91I945"/>
<evidence type="ECO:0000256" key="2">
    <source>
        <dbReference type="ARBA" id="ARBA00022729"/>
    </source>
</evidence>
<protein>
    <submittedName>
        <fullName evidence="4">ABC transporter substrate-binding protein</fullName>
    </submittedName>
</protein>
<dbReference type="RefSeq" id="WP_081270116.1">
    <property type="nucleotide sequence ID" value="NZ_LVHG01000067.1"/>
</dbReference>
<dbReference type="Gene3D" id="3.40.50.2300">
    <property type="match status" value="2"/>
</dbReference>
<sequence>MNTSRRDWLGKAYGALLLGSGLGLGSTAGPALAQATRSSASAAGAPRVVLLGQSVPLTGTAYEIGTAFAAGSRLAVSDFNERNAASGLQLKLLQLDDGYDAARATANARTLLATHKADMLFGFVGTASSEAGANVATQQGSMLFAPFAASDALRGADHPNVFHVRPGMIDEALKIVRQCATVGQTRVALVGDDDAMGRAGLAAVQQAASELKLPPLVVTALVPADGDKLDAALKIVQQQSPQAIVLVSLSGTTANAIRKLRKSGYTGNFMAFSIVGIDPLYATLGKDIGGIVISQVVPSPRPSAIPIVKEYLAAVDNSDQTASYEGLEGFIAAKAAGEAVRRAGKGFSSASLQRVMTGMTDYDVGGFRINLRPGLRDNVRSIDLISISSDGRVLR</sequence>
<dbReference type="EMBL" id="LVHG01000067">
    <property type="protein sequence ID" value="OAK59842.1"/>
    <property type="molecule type" value="Genomic_DNA"/>
</dbReference>
<comment type="similarity">
    <text evidence="1">Belongs to the leucine-binding protein family.</text>
</comment>
<proteinExistence type="inferred from homology"/>